<reference evidence="1 2" key="1">
    <citation type="submission" date="2020-08" db="EMBL/GenBank/DDBJ databases">
        <title>Pseudomonas sp. nov.</title>
        <authorList>
            <person name="Gieschler S."/>
            <person name="Fiedler G."/>
            <person name="Brinks E."/>
            <person name="Boehnlein C."/>
            <person name="Franz C.M.A.P."/>
            <person name="Kabisch J."/>
        </authorList>
    </citation>
    <scope>NUCLEOTIDE SEQUENCE [LARGE SCALE GENOMIC DNA]</scope>
    <source>
        <strain evidence="1 2">MBT-2</strain>
    </source>
</reference>
<organism evidence="1 2">
    <name type="scientific">Pseudomonas baltica</name>
    <dbReference type="NCBI Taxonomy" id="2762576"/>
    <lineage>
        <taxon>Bacteria</taxon>
        <taxon>Pseudomonadati</taxon>
        <taxon>Pseudomonadota</taxon>
        <taxon>Gammaproteobacteria</taxon>
        <taxon>Pseudomonadales</taxon>
        <taxon>Pseudomonadaceae</taxon>
        <taxon>Pseudomonas</taxon>
    </lineage>
</organism>
<comment type="caution">
    <text evidence="1">The sequence shown here is derived from an EMBL/GenBank/DDBJ whole genome shotgun (WGS) entry which is preliminary data.</text>
</comment>
<name>A0A7X1KS01_9PSED</name>
<sequence length="334" mass="36922">MADLSIFNGDAFGTIAMTTAINQPVEGQAVPTRLDTLFEEEGVTTTAVFIEREHDNLTLVPAAERGAPSDPTTGAKRDAIPFQTIHLPTRAVIRADEVQGIRAFGSESELETVEAMVEKRLLKMRKRLEATIRYQRVGAITGKVYDADGTRVLLDLYARFQIEQQTVAFTMGTTTTKLLAKVTEAKRRAEDAVGGTGIIAGWLGIAGRNWFDAFTNHDSVQKAFDRWNDGQFLRDDHRRDGFSFGGVNWEEFYGNLGGIQFMDPDVAYLVPVGVDGLFITNFAPADYMETVNTTGVPFYASQEMLRHNKGVDMEAQSNPLSICTLPRAIIKLTK</sequence>
<dbReference type="EMBL" id="JACMYH010000001">
    <property type="protein sequence ID" value="MBC2676907.1"/>
    <property type="molecule type" value="Genomic_DNA"/>
</dbReference>
<dbReference type="Proteomes" id="UP000546173">
    <property type="component" value="Unassembled WGS sequence"/>
</dbReference>
<dbReference type="Pfam" id="PF03864">
    <property type="entry name" value="Phage_cap_E"/>
    <property type="match status" value="1"/>
</dbReference>
<proteinExistence type="predicted"/>
<evidence type="ECO:0000313" key="2">
    <source>
        <dbReference type="Proteomes" id="UP000546173"/>
    </source>
</evidence>
<evidence type="ECO:0000313" key="1">
    <source>
        <dbReference type="EMBL" id="MBC2676907.1"/>
    </source>
</evidence>
<keyword evidence="2" id="KW-1185">Reference proteome</keyword>
<dbReference type="AlphaFoldDB" id="A0A7X1KS01"/>
<gene>
    <name evidence="1" type="ORF">H7993_00755</name>
</gene>
<accession>A0A7X1KS01</accession>
<dbReference type="InterPro" id="IPR005564">
    <property type="entry name" value="Major_capsid_GpE"/>
</dbReference>
<protein>
    <submittedName>
        <fullName evidence="1">Major capsid protein</fullName>
    </submittedName>
</protein>
<dbReference type="RefSeq" id="WP_185793095.1">
    <property type="nucleotide sequence ID" value="NZ_JACMYH010000001.1"/>
</dbReference>